<evidence type="ECO:0000256" key="12">
    <source>
        <dbReference type="ARBA" id="ARBA00023014"/>
    </source>
</evidence>
<organism evidence="18 19">
    <name type="scientific">Cichlidogyrus casuarinus</name>
    <dbReference type="NCBI Taxonomy" id="1844966"/>
    <lineage>
        <taxon>Eukaryota</taxon>
        <taxon>Metazoa</taxon>
        <taxon>Spiralia</taxon>
        <taxon>Lophotrochozoa</taxon>
        <taxon>Platyhelminthes</taxon>
        <taxon>Monogenea</taxon>
        <taxon>Monopisthocotylea</taxon>
        <taxon>Dactylogyridea</taxon>
        <taxon>Ancyrocephalidae</taxon>
        <taxon>Cichlidogyrus</taxon>
    </lineage>
</organism>
<dbReference type="InterPro" id="IPR043502">
    <property type="entry name" value="DNA/RNA_pol_sf"/>
</dbReference>
<feature type="region of interest" description="Disordered" evidence="16">
    <location>
        <begin position="2070"/>
        <end position="2117"/>
    </location>
</feature>
<keyword evidence="12 15" id="KW-0411">Iron-sulfur</keyword>
<keyword evidence="9 15" id="KW-0862">Zinc</keyword>
<evidence type="ECO:0000256" key="13">
    <source>
        <dbReference type="ARBA" id="ARBA00023125"/>
    </source>
</evidence>
<comment type="catalytic activity">
    <reaction evidence="15">
        <text>DNA(n) + a 2'-deoxyribonucleoside 5'-triphosphate = DNA(n+1) + diphosphate</text>
        <dbReference type="Rhea" id="RHEA:22508"/>
        <dbReference type="Rhea" id="RHEA-COMP:17339"/>
        <dbReference type="Rhea" id="RHEA-COMP:17340"/>
        <dbReference type="ChEBI" id="CHEBI:33019"/>
        <dbReference type="ChEBI" id="CHEBI:61560"/>
        <dbReference type="ChEBI" id="CHEBI:173112"/>
        <dbReference type="EC" id="2.7.7.7"/>
    </reaction>
</comment>
<comment type="function">
    <text evidence="15">DNA polymerase II participates in chromosomal DNA replication.</text>
</comment>
<dbReference type="Gene3D" id="3.30.420.10">
    <property type="entry name" value="Ribonuclease H-like superfamily/Ribonuclease H"/>
    <property type="match status" value="1"/>
</dbReference>
<name>A0ABD2QIZ5_9PLAT</name>
<dbReference type="Pfam" id="PF08490">
    <property type="entry name" value="DUF1744"/>
    <property type="match status" value="1"/>
</dbReference>
<feature type="domain" description="DNA polymerase epsilon catalytic subunit A C-terminal" evidence="17">
    <location>
        <begin position="1583"/>
        <end position="2061"/>
    </location>
</feature>
<dbReference type="Gene3D" id="3.30.342.10">
    <property type="entry name" value="DNA Polymerase, chain B, domain 1"/>
    <property type="match status" value="1"/>
</dbReference>
<evidence type="ECO:0000256" key="9">
    <source>
        <dbReference type="ARBA" id="ARBA00022833"/>
    </source>
</evidence>
<dbReference type="FunFam" id="3.90.1600.10:FF:000006">
    <property type="entry name" value="DNA polymerase epsilon catalytic subunit"/>
    <property type="match status" value="1"/>
</dbReference>
<accession>A0ABD2QIZ5</accession>
<keyword evidence="6 15" id="KW-0235">DNA replication</keyword>
<dbReference type="Pfam" id="PF22634">
    <property type="entry name" value="POL2_thumb"/>
    <property type="match status" value="1"/>
</dbReference>
<dbReference type="GO" id="GO:0003677">
    <property type="term" value="F:DNA binding"/>
    <property type="evidence" value="ECO:0007669"/>
    <property type="project" value="UniProtKB-KW"/>
</dbReference>
<dbReference type="InterPro" id="IPR042087">
    <property type="entry name" value="DNA_pol_B_thumb"/>
</dbReference>
<gene>
    <name evidence="18" type="ORF">Ciccas_002174</name>
</gene>
<evidence type="ECO:0000256" key="8">
    <source>
        <dbReference type="ARBA" id="ARBA00022771"/>
    </source>
</evidence>
<evidence type="ECO:0000256" key="5">
    <source>
        <dbReference type="ARBA" id="ARBA00022695"/>
    </source>
</evidence>
<dbReference type="InterPro" id="IPR036397">
    <property type="entry name" value="RNaseH_sf"/>
</dbReference>
<comment type="cofactor">
    <cofactor evidence="15">
        <name>[4Fe-4S] cluster</name>
        <dbReference type="ChEBI" id="CHEBI:49883"/>
    </cofactor>
</comment>
<dbReference type="Gene3D" id="3.90.1600.10">
    <property type="entry name" value="Palm domain of DNA polymerase"/>
    <property type="match status" value="1"/>
</dbReference>
<dbReference type="SUPFAM" id="SSF53098">
    <property type="entry name" value="Ribonuclease H-like"/>
    <property type="match status" value="1"/>
</dbReference>
<evidence type="ECO:0000256" key="16">
    <source>
        <dbReference type="SAM" id="MobiDB-lite"/>
    </source>
</evidence>
<evidence type="ECO:0000256" key="10">
    <source>
        <dbReference type="ARBA" id="ARBA00022932"/>
    </source>
</evidence>
<keyword evidence="4 15" id="KW-0808">Transferase</keyword>
<reference evidence="18 19" key="1">
    <citation type="submission" date="2024-11" db="EMBL/GenBank/DDBJ databases">
        <title>Adaptive evolution of stress response genes in parasites aligns with host niche diversity.</title>
        <authorList>
            <person name="Hahn C."/>
            <person name="Resl P."/>
        </authorList>
    </citation>
    <scope>NUCLEOTIDE SEQUENCE [LARGE SCALE GENOMIC DNA]</scope>
    <source>
        <strain evidence="18">EGGRZ-B1_66</strain>
        <tissue evidence="18">Body</tissue>
    </source>
</reference>
<dbReference type="CDD" id="cd05779">
    <property type="entry name" value="DNA_polB_epsilon_exo"/>
    <property type="match status" value="1"/>
</dbReference>
<dbReference type="EC" id="2.7.7.7" evidence="15"/>
<evidence type="ECO:0000313" key="19">
    <source>
        <dbReference type="Proteomes" id="UP001626550"/>
    </source>
</evidence>
<keyword evidence="14 15" id="KW-0539">Nucleus</keyword>
<sequence length="2494" mass="282815">MAYKRNFGTKFQSNNAKGTIDPDMLSVGDSLQIRANEQRINQSENDSLVDMIYGFEPLIGSQEKIGWLFNIQATDSLDENKRLVSALNLYFIEQDGSRFRATIPYLPYFLLQVNGDSAAERDVTTYLTRKYSSQIAKVEQIFKDDLDAKNHLVGLKASYLKVSFFSVNELVSIRRDLASHVKKNKALSQVSSSYSNLLSEHFSSINNQASTSSGKSTVSTPLDYLIDIREFDVPYTVRVCIDMNIFCAHWYNVKSVPGQSPTIMKNEHILSWPDPVVLAFDIETTKLPLKFPDSAIDQIMMISYMIDGQGFLLCNREIISQDIADFEYTPKPEFHGPFKVKNLANEAAVIQFFFDHIRRVRPNVITTYNGDSFDWPFVESRAKIHGLSMLDEIGFRPVNSGSGKETTGAEYLARTCAHLDCIRWVKRDSYLPVGAHGLKAVTKAKLNYNPVEVDPEVMCTMARENPVQLANYSVSDAVATYYLYMKYVHPFVFALCTILPLNADDVLRKGSGTLCEDLLMVEAFRANVVFPLKQSAEAKSDSNTMLDAVSKCAMNFTEDGHLIQSETYVGGHVEALECGVFRSDIPVRFRLVPAALESLKADALRCIRHGIAYELGLKEDAEVDEVVTEEEINNVLAQVKDNLESLSMTPNRLECPVIYHLDVGAMYPNIILTNRLQPSAVAADANDRCPGCHFYKPGVACQRFMPWTWRGDLWTASRSEVYRIQAQLNQERFPSKNPFTNRIEQKAFFELSRDEQAAVHKKRMTDFCRRAYKRIHTTRVEERQAMICQRENSFYVDTVRDFRDRRYKFKGLAKEWKKKLDEVSKGSDVAAQKEANSMTILYDSLQLAHKCILNSFYGYVMRRGARWYSMEMAGIVCHTGANIITKARQLIEQVGRALELDTDGIWCILPASFPQNFPFKLKNGKRISMSYPGAILNLMVNDLFTNDQYHELVDSNTLTYKVRSENSIYFEVDGPYLAMVLPAAKEEGKKLKKRYAVFNFDGSLAELKGFEIKRNGELQLIKIFQSSVFEAFLNGKTLMEVYASAAKVADYWLNVLFSKGANMRDEELSELISEKRSMSRKLEDYEGQKSTSISTAKRLAEFLGDAIVKDAGLSCRFIISKLPEQAPVTERAIPLAIFQADPKIKRFFLRKWLKDNSIEDDIGLRDILDWKYYIERLGSAIQKIITIPAALQQVSNPVPRIPHPDWLAKKLSEKTDTFKQRKLMDMVKMVKNPPPLTDDLEDLGSGPNPKKRQREEDVIIRPWREEVPELINFTWDKMEDRSAVDEWLSLVIKKWDLQEKRHSQQEKIRGQQSSVFVPSKKQCGLAGYLSLNQLALVSTVWQVIELVPDRVSSGQYTVWVIVELPGLAPALHSIKLRVPRTFYVNLCKPKANPSGALYRQVSEPSQKSGYVLPRSHPPLYLYEYKVPEEVYLCNSKELMFDLASPDVVGVYEAKVPQLFRVMAALGCMCSVRQTEGKTKVPKSTNFQLDALEFRSLTQHSYLKFGTLKPIFLFYYQLPTQTRRDGERQLYLLVIPWTRRAYVAVTDPAGRTNNQLKNLPKVYQKQLRNLGLEPEELETEPVESELEIEQEEIEQESTTFTKETEYQARVPKKLSFEVKIDTEANATRKQMQKWLTGVRSMKSNAPSDKNSGAPLVVLLHSSSVAQSSREASEEMSWALGEQILNRRRNAQLPILNEFPVIPLGGTGEETDSQLELQDELTQGTEDAYSLMNWQQTAIRRGLRFFAQSEVRLARQLELARYLHVPVGNVPTSNSPSGGISDISDDKAVAEKIVREPCSSFAALELGCDLFYARHLAKHTHLWWCSCTDQPDLGGKATNDQRLLMELDQFSTAELNVKGSFSNVSVEVELAGLALNTILIAHRIPELEGATPIGFDTLGATSSAWNIDEPLSGGAPMMSYDETTASAPAFKILRNMVVAWVKDVTQFRSALADEHLIHFYQWLRSPRSLLYDPALHRTLHTLMKKIFFKLVDELTKASVDVIYGSFNRLVLNAHRSHIDDTIGQIDHLARNLRQKPFFSHLDFHITNAWSFLLWLDPANYAGIKLPIDAENEPEKVEPLQQQDQDPDEDSDFEAEAENPNTARIHEEQEDKDNEDPKAPQLDMHWHLARYLPQTKGIRQKFFLIVAAFLLGMHKAVHSELERQLSQGPENVSSAGLEGLLDVSLAPNVLNSVQEVVSNEIATELYDFVQRLRTKIAPQQMKQEPSLNLCGVSGLNWLLKLNERSEMYLAEKDAQFYGSGEDIALPLLPPHPGAYAGKMDPVLDFVKILCQVLGLDKRTDNLVTVLRRDLLKLAGYGEFSPLAEFRPPTEFRDPRKMEKSVDLLIKIPELCCSACNAVRELDVCRDTSVVQVYKQETPDEAGLNYFWTWTCPFCNAFYSRSHIESLLMFQLRQLSLRHCLQDLKCSKCVEAGGIQEHILAGGVASGRCENCASPLILTEQITGESFLRTLSVYAAVGHHFGLHALLQCANILMRKLV</sequence>
<dbReference type="EMBL" id="JBJKFK010000165">
    <property type="protein sequence ID" value="KAL3319162.1"/>
    <property type="molecule type" value="Genomic_DNA"/>
</dbReference>
<feature type="compositionally biased region" description="Acidic residues" evidence="16">
    <location>
        <begin position="2082"/>
        <end position="2094"/>
    </location>
</feature>
<dbReference type="InterPro" id="IPR006172">
    <property type="entry name" value="DNA-dir_DNA_pol_B"/>
</dbReference>
<protein>
    <recommendedName>
        <fullName evidence="15">DNA polymerase epsilon catalytic subunit</fullName>
        <ecNumber evidence="15">2.7.7.7</ecNumber>
    </recommendedName>
</protein>
<keyword evidence="7 15" id="KW-0479">Metal-binding</keyword>
<keyword evidence="19" id="KW-1185">Reference proteome</keyword>
<dbReference type="SUPFAM" id="SSF56672">
    <property type="entry name" value="DNA/RNA polymerases"/>
    <property type="match status" value="1"/>
</dbReference>
<keyword evidence="13 15" id="KW-0238">DNA-binding</keyword>
<evidence type="ECO:0000256" key="2">
    <source>
        <dbReference type="ARBA" id="ARBA00005755"/>
    </source>
</evidence>
<keyword evidence="5 15" id="KW-0548">Nucleotidyltransferase</keyword>
<dbReference type="Pfam" id="PF03104">
    <property type="entry name" value="DNA_pol_B_exo1"/>
    <property type="match status" value="1"/>
</dbReference>
<comment type="caution">
    <text evidence="18">The sequence shown here is derived from an EMBL/GenBank/DDBJ whole genome shotgun (WGS) entry which is preliminary data.</text>
</comment>
<comment type="subcellular location">
    <subcellularLocation>
        <location evidence="1 15">Nucleus</location>
    </subcellularLocation>
</comment>
<dbReference type="PANTHER" id="PTHR10670:SF0">
    <property type="entry name" value="DNA POLYMERASE EPSILON CATALYTIC SUBUNIT A"/>
    <property type="match status" value="1"/>
</dbReference>
<evidence type="ECO:0000313" key="18">
    <source>
        <dbReference type="EMBL" id="KAL3319162.1"/>
    </source>
</evidence>
<keyword evidence="8 15" id="KW-0863">Zinc-finger</keyword>
<evidence type="ECO:0000256" key="1">
    <source>
        <dbReference type="ARBA" id="ARBA00004123"/>
    </source>
</evidence>
<comment type="similarity">
    <text evidence="2 15">Belongs to the DNA polymerase type-B family.</text>
</comment>
<evidence type="ECO:0000256" key="11">
    <source>
        <dbReference type="ARBA" id="ARBA00023004"/>
    </source>
</evidence>
<dbReference type="InterPro" id="IPR006133">
    <property type="entry name" value="DNA-dir_DNA_pol_B_exonuc"/>
</dbReference>
<evidence type="ECO:0000256" key="3">
    <source>
        <dbReference type="ARBA" id="ARBA00022485"/>
    </source>
</evidence>
<dbReference type="GO" id="GO:0003887">
    <property type="term" value="F:DNA-directed DNA polymerase activity"/>
    <property type="evidence" value="ECO:0007669"/>
    <property type="project" value="UniProtKB-KW"/>
</dbReference>
<dbReference type="Pfam" id="PF23250">
    <property type="entry name" value="zf_DPOE_2"/>
    <property type="match status" value="1"/>
</dbReference>
<dbReference type="PANTHER" id="PTHR10670">
    <property type="entry name" value="DNA POLYMERASE EPSILON CATALYTIC SUBUNIT A"/>
    <property type="match status" value="1"/>
</dbReference>
<proteinExistence type="inferred from homology"/>
<evidence type="ECO:0000256" key="7">
    <source>
        <dbReference type="ARBA" id="ARBA00022723"/>
    </source>
</evidence>
<feature type="region of interest" description="Disordered" evidence="16">
    <location>
        <begin position="1231"/>
        <end position="1255"/>
    </location>
</feature>
<dbReference type="InterPro" id="IPR055191">
    <property type="entry name" value="POL2_thumb"/>
</dbReference>
<evidence type="ECO:0000256" key="6">
    <source>
        <dbReference type="ARBA" id="ARBA00022705"/>
    </source>
</evidence>
<keyword evidence="11 15" id="KW-0408">Iron</keyword>
<evidence type="ECO:0000256" key="15">
    <source>
        <dbReference type="RuleBase" id="RU365029"/>
    </source>
</evidence>
<dbReference type="GO" id="GO:0008622">
    <property type="term" value="C:epsilon DNA polymerase complex"/>
    <property type="evidence" value="ECO:0007669"/>
    <property type="project" value="UniProtKB-ARBA"/>
</dbReference>
<dbReference type="InterPro" id="IPR023211">
    <property type="entry name" value="DNA_pol_palm_dom_sf"/>
</dbReference>
<evidence type="ECO:0000256" key="14">
    <source>
        <dbReference type="ARBA" id="ARBA00023242"/>
    </source>
</evidence>
<evidence type="ECO:0000256" key="4">
    <source>
        <dbReference type="ARBA" id="ARBA00022679"/>
    </source>
</evidence>
<keyword evidence="10 15" id="KW-0239">DNA-directed DNA polymerase</keyword>
<dbReference type="FunFam" id="1.10.132.60:FF:000002">
    <property type="entry name" value="DNA polymerase epsilon catalytic subunit"/>
    <property type="match status" value="1"/>
</dbReference>
<dbReference type="GO" id="GO:0006260">
    <property type="term" value="P:DNA replication"/>
    <property type="evidence" value="ECO:0007669"/>
    <property type="project" value="UniProtKB-KW"/>
</dbReference>
<dbReference type="Proteomes" id="UP001626550">
    <property type="component" value="Unassembled WGS sequence"/>
</dbReference>
<dbReference type="InterPro" id="IPR013697">
    <property type="entry name" value="DNA_pol_e_suA_C"/>
</dbReference>
<dbReference type="FunFam" id="3.30.420.10:FF:000010">
    <property type="entry name" value="DNA polymerase epsilon catalytic subunit"/>
    <property type="match status" value="1"/>
</dbReference>
<dbReference type="InterPro" id="IPR029703">
    <property type="entry name" value="POL2"/>
</dbReference>
<dbReference type="GO" id="GO:0051539">
    <property type="term" value="F:4 iron, 4 sulfur cluster binding"/>
    <property type="evidence" value="ECO:0007669"/>
    <property type="project" value="UniProtKB-KW"/>
</dbReference>
<dbReference type="SMART" id="SM00486">
    <property type="entry name" value="POLBc"/>
    <property type="match status" value="1"/>
</dbReference>
<dbReference type="CDD" id="cd05535">
    <property type="entry name" value="POLBc_epsilon"/>
    <property type="match status" value="1"/>
</dbReference>
<keyword evidence="3 15" id="KW-0004">4Fe-4S</keyword>
<dbReference type="InterPro" id="IPR012337">
    <property type="entry name" value="RNaseH-like_sf"/>
</dbReference>
<dbReference type="SMART" id="SM01159">
    <property type="entry name" value="DUF1744"/>
    <property type="match status" value="1"/>
</dbReference>
<evidence type="ECO:0000259" key="17">
    <source>
        <dbReference type="SMART" id="SM01159"/>
    </source>
</evidence>
<dbReference type="Gene3D" id="1.10.132.60">
    <property type="entry name" value="DNA polymerase family B, C-terminal domain"/>
    <property type="match status" value="1"/>
</dbReference>
<dbReference type="GO" id="GO:0008270">
    <property type="term" value="F:zinc ion binding"/>
    <property type="evidence" value="ECO:0007669"/>
    <property type="project" value="UniProtKB-KW"/>
</dbReference>